<dbReference type="Pfam" id="PF03323">
    <property type="entry name" value="GerA"/>
    <property type="match status" value="1"/>
</dbReference>
<dbReference type="Gene3D" id="6.20.190.10">
    <property type="entry name" value="Nutrient germinant receptor protein C, domain 1"/>
    <property type="match status" value="1"/>
</dbReference>
<feature type="transmembrane region" description="Helical" evidence="2">
    <location>
        <begin position="41"/>
        <end position="66"/>
    </location>
</feature>
<reference evidence="4 5" key="1">
    <citation type="submission" date="2022-10" db="EMBL/GenBank/DDBJ databases">
        <title>Comparative genomic analysis of Cohnella hashimotonis sp. nov., isolated from the International Space Station.</title>
        <authorList>
            <person name="Simpson A."/>
            <person name="Venkateswaran K."/>
        </authorList>
    </citation>
    <scope>NUCLEOTIDE SEQUENCE [LARGE SCALE GENOMIC DNA]</scope>
    <source>
        <strain evidence="4 5">DSM 18997</strain>
    </source>
</reference>
<evidence type="ECO:0000256" key="2">
    <source>
        <dbReference type="SAM" id="Phobius"/>
    </source>
</evidence>
<dbReference type="EMBL" id="JAPDHZ010000005">
    <property type="protein sequence ID" value="MDG0793923.1"/>
    <property type="molecule type" value="Genomic_DNA"/>
</dbReference>
<evidence type="ECO:0000256" key="1">
    <source>
        <dbReference type="ARBA" id="ARBA00023136"/>
    </source>
</evidence>
<dbReference type="Proteomes" id="UP001153387">
    <property type="component" value="Unassembled WGS sequence"/>
</dbReference>
<sequence length="301" mass="33039">MGQAAVQAGIISAPVVIIVSITGIATFTIPRYSFASGVRLLRFPILLLAGTLGLYGIVLGLLSIVLHVASLRSFGVPYLTPLAPIQRSSLKDILIRLPIWAKRHRPQATAMADRVREPAGQQPSPYRGEAVMNRAWQACLLLSVCVLSGCWDRTEINDLAFIAGSAFDLTENGDYRLSLQIAIPSSTPGGVAGGGPQQKFFVLSATGKNANEAFEMLQKKSSRKLFTAHRSVIFIGETLGRRGINGVLDVFAHDPRQRLRTYMMVVKGGAKRGKCCKRNIPLTRCRWRRSRKWKASIARLR</sequence>
<accession>A0A9X4QPI0</accession>
<comment type="caution">
    <text evidence="4">The sequence shown here is derived from an EMBL/GenBank/DDBJ whole genome shotgun (WGS) entry which is preliminary data.</text>
</comment>
<dbReference type="InterPro" id="IPR008844">
    <property type="entry name" value="Spore_GerAC-like"/>
</dbReference>
<dbReference type="PANTHER" id="PTHR35789:SF1">
    <property type="entry name" value="SPORE GERMINATION PROTEIN B3"/>
    <property type="match status" value="1"/>
</dbReference>
<feature type="transmembrane region" description="Helical" evidence="2">
    <location>
        <begin position="6"/>
        <end position="29"/>
    </location>
</feature>
<protein>
    <submittedName>
        <fullName evidence="4">Spore germination protein</fullName>
    </submittedName>
</protein>
<keyword evidence="2" id="KW-0812">Transmembrane</keyword>
<name>A0A9X4QPI0_9BACL</name>
<keyword evidence="1 2" id="KW-0472">Membrane</keyword>
<evidence type="ECO:0000313" key="5">
    <source>
        <dbReference type="Proteomes" id="UP001153387"/>
    </source>
</evidence>
<gene>
    <name evidence="4" type="ORF">OMP38_26195</name>
</gene>
<evidence type="ECO:0000313" key="4">
    <source>
        <dbReference type="EMBL" id="MDG0793923.1"/>
    </source>
</evidence>
<feature type="domain" description="Spore germination protein N-terminal" evidence="3">
    <location>
        <begin position="152"/>
        <end position="271"/>
    </location>
</feature>
<dbReference type="Pfam" id="PF25198">
    <property type="entry name" value="Spore_GerAC_N"/>
    <property type="match status" value="1"/>
</dbReference>
<dbReference type="PANTHER" id="PTHR35789">
    <property type="entry name" value="SPORE GERMINATION PROTEIN B3"/>
    <property type="match status" value="1"/>
</dbReference>
<organism evidence="4 5">
    <name type="scientific">Cohnella ginsengisoli</name>
    <dbReference type="NCBI Taxonomy" id="425004"/>
    <lineage>
        <taxon>Bacteria</taxon>
        <taxon>Bacillati</taxon>
        <taxon>Bacillota</taxon>
        <taxon>Bacilli</taxon>
        <taxon>Bacillales</taxon>
        <taxon>Paenibacillaceae</taxon>
        <taxon>Cohnella</taxon>
    </lineage>
</organism>
<evidence type="ECO:0000259" key="3">
    <source>
        <dbReference type="Pfam" id="PF25198"/>
    </source>
</evidence>
<keyword evidence="5" id="KW-1185">Reference proteome</keyword>
<dbReference type="AlphaFoldDB" id="A0A9X4QPI0"/>
<dbReference type="InterPro" id="IPR057336">
    <property type="entry name" value="GerAC_N"/>
</dbReference>
<keyword evidence="2" id="KW-1133">Transmembrane helix</keyword>
<dbReference type="GO" id="GO:0009847">
    <property type="term" value="P:spore germination"/>
    <property type="evidence" value="ECO:0007669"/>
    <property type="project" value="InterPro"/>
</dbReference>
<dbReference type="InterPro" id="IPR004995">
    <property type="entry name" value="Spore_Ger"/>
</dbReference>
<proteinExistence type="predicted"/>
<dbReference type="GO" id="GO:0016020">
    <property type="term" value="C:membrane"/>
    <property type="evidence" value="ECO:0007669"/>
    <property type="project" value="InterPro"/>
</dbReference>